<protein>
    <recommendedName>
        <fullName evidence="4">Replicative DNA helicase</fullName>
    </recommendedName>
</protein>
<dbReference type="RefSeq" id="WP_245729782.1">
    <property type="nucleotide sequence ID" value="NZ_FOGV01000008.1"/>
</dbReference>
<evidence type="ECO:0000313" key="2">
    <source>
        <dbReference type="EMBL" id="SER90186.1"/>
    </source>
</evidence>
<reference evidence="3" key="1">
    <citation type="submission" date="2016-10" db="EMBL/GenBank/DDBJ databases">
        <authorList>
            <person name="de Groot N.N."/>
        </authorList>
    </citation>
    <scope>NUCLEOTIDE SEQUENCE [LARGE SCALE GENOMIC DNA]</scope>
    <source>
        <strain evidence="3">10nlg</strain>
    </source>
</reference>
<gene>
    <name evidence="2" type="ORF">SAMN05444126_10875</name>
</gene>
<keyword evidence="3" id="KW-1185">Reference proteome</keyword>
<feature type="coiled-coil region" evidence="1">
    <location>
        <begin position="190"/>
        <end position="252"/>
    </location>
</feature>
<accession>A0A1H9SZ78</accession>
<dbReference type="STRING" id="1464123.SAMN05444126_10875"/>
<organism evidence="2 3">
    <name type="scientific">Salisediminibacterium halotolerans</name>
    <dbReference type="NCBI Taxonomy" id="517425"/>
    <lineage>
        <taxon>Bacteria</taxon>
        <taxon>Bacillati</taxon>
        <taxon>Bacillota</taxon>
        <taxon>Bacilli</taxon>
        <taxon>Bacillales</taxon>
        <taxon>Bacillaceae</taxon>
        <taxon>Salisediminibacterium</taxon>
    </lineage>
</organism>
<evidence type="ECO:0000256" key="1">
    <source>
        <dbReference type="SAM" id="Coils"/>
    </source>
</evidence>
<dbReference type="AlphaFoldDB" id="A0A1H9SZ78"/>
<comment type="caution">
    <text evidence="2">The sequence shown here is derived from an EMBL/GenBank/DDBJ whole genome shotgun (WGS) entry which is preliminary data.</text>
</comment>
<keyword evidence="1" id="KW-0175">Coiled coil</keyword>
<dbReference type="Proteomes" id="UP000199318">
    <property type="component" value="Unassembled WGS sequence"/>
</dbReference>
<evidence type="ECO:0000313" key="3">
    <source>
        <dbReference type="Proteomes" id="UP000199318"/>
    </source>
</evidence>
<sequence length="516" mass="60816">MDVSMMNIAEMKEGYRERMRRLALFDPLHELDRKQVTDVQGTPIDMKGLGLMTLLFFFEQKMLRMQRAGRRELSEFLFELLQEANDVQKTQTDDIAATLLRTFRPEDGKKRTYEFFNWETNQNEEIPYTILKAEGFDRETHAQYYTLDDDGLELLFATKEFYSEFQLSIHQLMVRNLLKKGEFRHALRQMNEMRVNVEALHERMVKLRHEVQRNIVSEETFERYEQLLDDISERMQRENEEFEELRQFVQETRAHLYEEDFHKQESKAYHYLLEMTKTLELVHFEHTTLLEQSVDLKNHTLRAAQESLYHTGLDAFNFDMDIAARIITQPLDPGRMKGVVMPFTTVSQVEMWSPLAVFAEQARLTTDTDNAGAAFHTAGSADENAAYQTTVQNHHHLFMQWLLQAVHDGCETTTDVIHNFRTNGLDHLFHERLFYDFWLLLHQRSPLINEMIDHEEDPDGRSLQSALAELGSKILIIEELSDVLQVTERFSLQNMKVYFAKEDEDGLRGNESDESF</sequence>
<dbReference type="EMBL" id="FOGV01000008">
    <property type="protein sequence ID" value="SER90186.1"/>
    <property type="molecule type" value="Genomic_DNA"/>
</dbReference>
<proteinExistence type="predicted"/>
<evidence type="ECO:0008006" key="4">
    <source>
        <dbReference type="Google" id="ProtNLM"/>
    </source>
</evidence>
<name>A0A1H9SZ78_9BACI</name>